<evidence type="ECO:0000256" key="1">
    <source>
        <dbReference type="ARBA" id="ARBA00004651"/>
    </source>
</evidence>
<keyword evidence="4 6" id="KW-1133">Transmembrane helix</keyword>
<evidence type="ECO:0000313" key="8">
    <source>
        <dbReference type="EMBL" id="RKE56304.1"/>
    </source>
</evidence>
<proteinExistence type="predicted"/>
<reference evidence="8 9" key="1">
    <citation type="submission" date="2018-09" db="EMBL/GenBank/DDBJ databases">
        <title>Genomic Encyclopedia of Type Strains, Phase III (KMG-III): the genomes of soil and plant-associated and newly described type strains.</title>
        <authorList>
            <person name="Whitman W."/>
        </authorList>
    </citation>
    <scope>NUCLEOTIDE SEQUENCE [LARGE SCALE GENOMIC DNA]</scope>
    <source>
        <strain evidence="8 9">CECT 7938</strain>
    </source>
</reference>
<dbReference type="InterPro" id="IPR000620">
    <property type="entry name" value="EamA_dom"/>
</dbReference>
<feature type="transmembrane region" description="Helical" evidence="6">
    <location>
        <begin position="9"/>
        <end position="29"/>
    </location>
</feature>
<evidence type="ECO:0000256" key="2">
    <source>
        <dbReference type="ARBA" id="ARBA00022475"/>
    </source>
</evidence>
<feature type="transmembrane region" description="Helical" evidence="6">
    <location>
        <begin position="153"/>
        <end position="173"/>
    </location>
</feature>
<dbReference type="InterPro" id="IPR037185">
    <property type="entry name" value="EmrE-like"/>
</dbReference>
<feature type="domain" description="EamA" evidence="7">
    <location>
        <begin position="155"/>
        <end position="293"/>
    </location>
</feature>
<dbReference type="Proteomes" id="UP000286246">
    <property type="component" value="Unassembled WGS sequence"/>
</dbReference>
<gene>
    <name evidence="8" type="ORF">DFQ12_1161</name>
</gene>
<dbReference type="EMBL" id="RAPY01000001">
    <property type="protein sequence ID" value="RKE56304.1"/>
    <property type="molecule type" value="Genomic_DNA"/>
</dbReference>
<feature type="transmembrane region" description="Helical" evidence="6">
    <location>
        <begin position="35"/>
        <end position="55"/>
    </location>
</feature>
<dbReference type="RefSeq" id="WP_120257993.1">
    <property type="nucleotide sequence ID" value="NZ_RAPY01000001.1"/>
</dbReference>
<evidence type="ECO:0000256" key="5">
    <source>
        <dbReference type="ARBA" id="ARBA00023136"/>
    </source>
</evidence>
<organism evidence="8 9">
    <name type="scientific">Sphingobacterium detergens</name>
    <dbReference type="NCBI Taxonomy" id="1145106"/>
    <lineage>
        <taxon>Bacteria</taxon>
        <taxon>Pseudomonadati</taxon>
        <taxon>Bacteroidota</taxon>
        <taxon>Sphingobacteriia</taxon>
        <taxon>Sphingobacteriales</taxon>
        <taxon>Sphingobacteriaceae</taxon>
        <taxon>Sphingobacterium</taxon>
    </lineage>
</organism>
<dbReference type="AlphaFoldDB" id="A0A420BHR6"/>
<feature type="domain" description="EamA" evidence="7">
    <location>
        <begin position="9"/>
        <end position="139"/>
    </location>
</feature>
<evidence type="ECO:0000256" key="3">
    <source>
        <dbReference type="ARBA" id="ARBA00022692"/>
    </source>
</evidence>
<feature type="transmembrane region" description="Helical" evidence="6">
    <location>
        <begin position="62"/>
        <end position="84"/>
    </location>
</feature>
<feature type="transmembrane region" description="Helical" evidence="6">
    <location>
        <begin position="250"/>
        <end position="271"/>
    </location>
</feature>
<feature type="transmembrane region" description="Helical" evidence="6">
    <location>
        <begin position="90"/>
        <end position="112"/>
    </location>
</feature>
<evidence type="ECO:0000256" key="4">
    <source>
        <dbReference type="ARBA" id="ARBA00022989"/>
    </source>
</evidence>
<sequence>MTIHRNTPLISALISVLGWGMVGIFIRLSSLQSPLLIISIRFFITFIVLFLVLLFQGKTKQVFVEFFTSRVTIILSLVLFLTYFLGTMAFMLASIGEVTLLISISPFFVILFKRLKGEGTSRNELWGTIIAILGVIIIMLPKITMQIDISSRSLLGDILALTAALLFAVFVIISNTQDRRKKQVNSLSVTLGTCFFGILVFLYLMLFDRSSFPSKDLITLNILSIFALGFFSTAVPTFGFAYASKKTPPVLLSNILLLEPVFAISFAYLFLAEIPHTYIYPGIFLIFIGLLKVSRK</sequence>
<dbReference type="GO" id="GO:0005886">
    <property type="term" value="C:plasma membrane"/>
    <property type="evidence" value="ECO:0007669"/>
    <property type="project" value="UniProtKB-SubCell"/>
</dbReference>
<dbReference type="Pfam" id="PF00892">
    <property type="entry name" value="EamA"/>
    <property type="match status" value="2"/>
</dbReference>
<dbReference type="OrthoDB" id="1241332at2"/>
<feature type="transmembrane region" description="Helical" evidence="6">
    <location>
        <begin position="124"/>
        <end position="141"/>
    </location>
</feature>
<dbReference type="PANTHER" id="PTHR32322:SF18">
    <property type="entry name" value="S-ADENOSYLMETHIONINE_S-ADENOSYLHOMOCYSTEINE TRANSPORTER"/>
    <property type="match status" value="1"/>
</dbReference>
<protein>
    <submittedName>
        <fullName evidence="8">EamA domain-containing membrane protein RarD</fullName>
    </submittedName>
</protein>
<feature type="transmembrane region" description="Helical" evidence="6">
    <location>
        <begin position="218"/>
        <end position="243"/>
    </location>
</feature>
<keyword evidence="3 6" id="KW-0812">Transmembrane</keyword>
<dbReference type="InterPro" id="IPR050638">
    <property type="entry name" value="AA-Vitamin_Transporters"/>
</dbReference>
<keyword evidence="2" id="KW-1003">Cell membrane</keyword>
<evidence type="ECO:0000259" key="7">
    <source>
        <dbReference type="Pfam" id="PF00892"/>
    </source>
</evidence>
<feature type="transmembrane region" description="Helical" evidence="6">
    <location>
        <begin position="185"/>
        <end position="206"/>
    </location>
</feature>
<keyword evidence="9" id="KW-1185">Reference proteome</keyword>
<keyword evidence="5 6" id="KW-0472">Membrane</keyword>
<evidence type="ECO:0000256" key="6">
    <source>
        <dbReference type="SAM" id="Phobius"/>
    </source>
</evidence>
<comment type="subcellular location">
    <subcellularLocation>
        <location evidence="1">Cell membrane</location>
        <topology evidence="1">Multi-pass membrane protein</topology>
    </subcellularLocation>
</comment>
<accession>A0A420BHR6</accession>
<dbReference type="PANTHER" id="PTHR32322">
    <property type="entry name" value="INNER MEMBRANE TRANSPORTER"/>
    <property type="match status" value="1"/>
</dbReference>
<name>A0A420BHR6_SPHD1</name>
<evidence type="ECO:0000313" key="9">
    <source>
        <dbReference type="Proteomes" id="UP000286246"/>
    </source>
</evidence>
<dbReference type="SUPFAM" id="SSF103481">
    <property type="entry name" value="Multidrug resistance efflux transporter EmrE"/>
    <property type="match status" value="2"/>
</dbReference>
<feature type="transmembrane region" description="Helical" evidence="6">
    <location>
        <begin position="277"/>
        <end position="294"/>
    </location>
</feature>
<comment type="caution">
    <text evidence="8">The sequence shown here is derived from an EMBL/GenBank/DDBJ whole genome shotgun (WGS) entry which is preliminary data.</text>
</comment>